<dbReference type="EMBL" id="SGWY01000001">
    <property type="protein sequence ID" value="RZS68822.1"/>
    <property type="molecule type" value="Genomic_DNA"/>
</dbReference>
<proteinExistence type="predicted"/>
<protein>
    <submittedName>
        <fullName evidence="1">4'-phosphopantetheinyl transferase</fullName>
    </submittedName>
</protein>
<reference evidence="1 2" key="1">
    <citation type="submission" date="2019-02" db="EMBL/GenBank/DDBJ databases">
        <title>Genomic Encyclopedia of Type Strains, Phase IV (KMG-IV): sequencing the most valuable type-strain genomes for metagenomic binning, comparative biology and taxonomic classification.</title>
        <authorList>
            <person name="Goeker M."/>
        </authorList>
    </citation>
    <scope>NUCLEOTIDE SEQUENCE [LARGE SCALE GENOMIC DNA]</scope>
    <source>
        <strain evidence="1 2">DSM 43045</strain>
    </source>
</reference>
<dbReference type="Proteomes" id="UP000293289">
    <property type="component" value="Unassembled WGS sequence"/>
</dbReference>
<keyword evidence="1" id="KW-0808">Transferase</keyword>
<evidence type="ECO:0000313" key="2">
    <source>
        <dbReference type="Proteomes" id="UP000293289"/>
    </source>
</evidence>
<dbReference type="AlphaFoldDB" id="A0A4Q7MPT4"/>
<sequence length="217" mass="22825">MTGGSGVIGGGVRLAWADPAEFDLARAWRLLAPAEVARATEIADAARRNRFLLGRMLLRDLAADAGGLPPERVTVTAACERCGGEHGRPALRWPDAAGPPPNVTVASCPRLVVAALAPPGIRVGVDVEPRRAPPGHEPARRTELAAVLGGPSRSAVRRWVRAEAVLKADGRGLRVDPASVVVRRRLARIGGEPAPYRIVDRRIADCLVSVAAGPAPR</sequence>
<name>A0A4Q7MPT4_9MICO</name>
<dbReference type="InterPro" id="IPR037143">
    <property type="entry name" value="4-PPantetheinyl_Trfase_dom_sf"/>
</dbReference>
<organism evidence="1 2">
    <name type="scientific">Agromyces ramosus</name>
    <dbReference type="NCBI Taxonomy" id="33879"/>
    <lineage>
        <taxon>Bacteria</taxon>
        <taxon>Bacillati</taxon>
        <taxon>Actinomycetota</taxon>
        <taxon>Actinomycetes</taxon>
        <taxon>Micrococcales</taxon>
        <taxon>Microbacteriaceae</taxon>
        <taxon>Agromyces</taxon>
    </lineage>
</organism>
<evidence type="ECO:0000313" key="1">
    <source>
        <dbReference type="EMBL" id="RZS68822.1"/>
    </source>
</evidence>
<dbReference type="SUPFAM" id="SSF56214">
    <property type="entry name" value="4'-phosphopantetheinyl transferase"/>
    <property type="match status" value="2"/>
</dbReference>
<dbReference type="GO" id="GO:0008897">
    <property type="term" value="F:holo-[acyl-carrier-protein] synthase activity"/>
    <property type="evidence" value="ECO:0007669"/>
    <property type="project" value="InterPro"/>
</dbReference>
<dbReference type="GO" id="GO:0000287">
    <property type="term" value="F:magnesium ion binding"/>
    <property type="evidence" value="ECO:0007669"/>
    <property type="project" value="InterPro"/>
</dbReference>
<gene>
    <name evidence="1" type="ORF">EV187_1260</name>
</gene>
<dbReference type="Gene3D" id="3.90.470.20">
    <property type="entry name" value="4'-phosphopantetheinyl transferase domain"/>
    <property type="match status" value="1"/>
</dbReference>
<keyword evidence="2" id="KW-1185">Reference proteome</keyword>
<comment type="caution">
    <text evidence="1">The sequence shown here is derived from an EMBL/GenBank/DDBJ whole genome shotgun (WGS) entry which is preliminary data.</text>
</comment>
<accession>A0A4Q7MPT4</accession>